<organism evidence="2 3">
    <name type="scientific">Phyllostomus discolor</name>
    <name type="common">pale spear-nosed bat</name>
    <dbReference type="NCBI Taxonomy" id="89673"/>
    <lineage>
        <taxon>Eukaryota</taxon>
        <taxon>Metazoa</taxon>
        <taxon>Chordata</taxon>
        <taxon>Craniata</taxon>
        <taxon>Vertebrata</taxon>
        <taxon>Euteleostomi</taxon>
        <taxon>Mammalia</taxon>
        <taxon>Eutheria</taxon>
        <taxon>Laurasiatheria</taxon>
        <taxon>Chiroptera</taxon>
        <taxon>Yangochiroptera</taxon>
        <taxon>Phyllostomidae</taxon>
        <taxon>Phyllostominae</taxon>
        <taxon>Phyllostomus</taxon>
    </lineage>
</organism>
<name>A0A834EVH8_9CHIR</name>
<evidence type="ECO:0000313" key="3">
    <source>
        <dbReference type="Proteomes" id="UP000664940"/>
    </source>
</evidence>
<dbReference type="EMBL" id="JABVXQ010000001">
    <property type="protein sequence ID" value="KAF6130851.1"/>
    <property type="molecule type" value="Genomic_DNA"/>
</dbReference>
<reference evidence="2 3" key="1">
    <citation type="journal article" date="2020" name="Nature">
        <title>Six reference-quality genomes reveal evolution of bat adaptations.</title>
        <authorList>
            <person name="Jebb D."/>
            <person name="Huang Z."/>
            <person name="Pippel M."/>
            <person name="Hughes G.M."/>
            <person name="Lavrichenko K."/>
            <person name="Devanna P."/>
            <person name="Winkler S."/>
            <person name="Jermiin L.S."/>
            <person name="Skirmuntt E.C."/>
            <person name="Katzourakis A."/>
            <person name="Burkitt-Gray L."/>
            <person name="Ray D.A."/>
            <person name="Sullivan K.A.M."/>
            <person name="Roscito J.G."/>
            <person name="Kirilenko B.M."/>
            <person name="Davalos L.M."/>
            <person name="Corthals A.P."/>
            <person name="Power M.L."/>
            <person name="Jones G."/>
            <person name="Ransome R.D."/>
            <person name="Dechmann D.K.N."/>
            <person name="Locatelli A.G."/>
            <person name="Puechmaille S.J."/>
            <person name="Fedrigo O."/>
            <person name="Jarvis E.D."/>
            <person name="Hiller M."/>
            <person name="Vernes S.C."/>
            <person name="Myers E.W."/>
            <person name="Teeling E.C."/>
        </authorList>
    </citation>
    <scope>NUCLEOTIDE SEQUENCE [LARGE SCALE GENOMIC DNA]</scope>
    <source>
        <strain evidence="2">Bat1K_MPI-CBG_1</strain>
    </source>
</reference>
<protein>
    <submittedName>
        <fullName evidence="2">Uncharacterized protein</fullName>
    </submittedName>
</protein>
<comment type="caution">
    <text evidence="2">The sequence shown here is derived from an EMBL/GenBank/DDBJ whole genome shotgun (WGS) entry which is preliminary data.</text>
</comment>
<evidence type="ECO:0000256" key="1">
    <source>
        <dbReference type="SAM" id="MobiDB-lite"/>
    </source>
</evidence>
<feature type="region of interest" description="Disordered" evidence="1">
    <location>
        <begin position="110"/>
        <end position="129"/>
    </location>
</feature>
<evidence type="ECO:0000313" key="2">
    <source>
        <dbReference type="EMBL" id="KAF6130851.1"/>
    </source>
</evidence>
<proteinExistence type="predicted"/>
<sequence>MATAEPRWEGPPMPRSVLPRPLPRLQCSESPCPPTETPNHTPGKAHHSKVSASEEAGKGTLPVRIKGPTKTALPPSLPLKQYPKGDVPQRPPRINCAHWMPSSAKRAALATRDLSGHEEASIREAIPSK</sequence>
<accession>A0A834EVH8</accession>
<feature type="compositionally biased region" description="Low complexity" evidence="1">
    <location>
        <begin position="15"/>
        <end position="25"/>
    </location>
</feature>
<feature type="region of interest" description="Disordered" evidence="1">
    <location>
        <begin position="1"/>
        <end position="93"/>
    </location>
</feature>
<dbReference type="Proteomes" id="UP000664940">
    <property type="component" value="Unassembled WGS sequence"/>
</dbReference>
<gene>
    <name evidence="2" type="ORF">HJG60_007824</name>
</gene>
<dbReference type="AlphaFoldDB" id="A0A834EVH8"/>